<evidence type="ECO:0000313" key="2">
    <source>
        <dbReference type="EMBL" id="KAF0299526.1"/>
    </source>
</evidence>
<dbReference type="AlphaFoldDB" id="A0A6A4VXF0"/>
<protein>
    <submittedName>
        <fullName evidence="2">Uncharacterized protein</fullName>
    </submittedName>
</protein>
<dbReference type="EMBL" id="VIIS01001359">
    <property type="protein sequence ID" value="KAF0299526.1"/>
    <property type="molecule type" value="Genomic_DNA"/>
</dbReference>
<dbReference type="Proteomes" id="UP000440578">
    <property type="component" value="Unassembled WGS sequence"/>
</dbReference>
<evidence type="ECO:0000313" key="3">
    <source>
        <dbReference type="Proteomes" id="UP000440578"/>
    </source>
</evidence>
<accession>A0A6A4VXF0</accession>
<organism evidence="2 3">
    <name type="scientific">Amphibalanus amphitrite</name>
    <name type="common">Striped barnacle</name>
    <name type="synonym">Balanus amphitrite</name>
    <dbReference type="NCBI Taxonomy" id="1232801"/>
    <lineage>
        <taxon>Eukaryota</taxon>
        <taxon>Metazoa</taxon>
        <taxon>Ecdysozoa</taxon>
        <taxon>Arthropoda</taxon>
        <taxon>Crustacea</taxon>
        <taxon>Multicrustacea</taxon>
        <taxon>Cirripedia</taxon>
        <taxon>Thoracica</taxon>
        <taxon>Thoracicalcarea</taxon>
        <taxon>Balanomorpha</taxon>
        <taxon>Balanoidea</taxon>
        <taxon>Balanidae</taxon>
        <taxon>Amphibalaninae</taxon>
        <taxon>Amphibalanus</taxon>
    </lineage>
</organism>
<name>A0A6A4VXF0_AMPAM</name>
<gene>
    <name evidence="2" type="ORF">FJT64_003494</name>
</gene>
<keyword evidence="1" id="KW-0732">Signal</keyword>
<comment type="caution">
    <text evidence="2">The sequence shown here is derived from an EMBL/GenBank/DDBJ whole genome shotgun (WGS) entry which is preliminary data.</text>
</comment>
<reference evidence="2 3" key="1">
    <citation type="submission" date="2019-07" db="EMBL/GenBank/DDBJ databases">
        <title>Draft genome assembly of a fouling barnacle, Amphibalanus amphitrite (Darwin, 1854): The first reference genome for Thecostraca.</title>
        <authorList>
            <person name="Kim W."/>
        </authorList>
    </citation>
    <scope>NUCLEOTIDE SEQUENCE [LARGE SCALE GENOMIC DNA]</scope>
    <source>
        <strain evidence="2">SNU_AA5</strain>
        <tissue evidence="2">Soma without cirri and trophi</tissue>
    </source>
</reference>
<sequence>MAPERSAALLLLVVAIWALLVATAAAVRCEIDEHCGLGGVCDTQRRCCAVRGCAFGCPQGQACREGHTACGKFTRLIDTCACPRKLGCVWQPERSETRDWQPERSEPRDWLDLFYDVQ</sequence>
<feature type="chain" id="PRO_5025523535" evidence="1">
    <location>
        <begin position="27"/>
        <end position="118"/>
    </location>
</feature>
<feature type="signal peptide" evidence="1">
    <location>
        <begin position="1"/>
        <end position="26"/>
    </location>
</feature>
<keyword evidence="3" id="KW-1185">Reference proteome</keyword>
<proteinExistence type="predicted"/>
<evidence type="ECO:0000256" key="1">
    <source>
        <dbReference type="SAM" id="SignalP"/>
    </source>
</evidence>